<dbReference type="OrthoDB" id="2366010at2"/>
<dbReference type="CDD" id="cd00090">
    <property type="entry name" value="HTH_ARSR"/>
    <property type="match status" value="1"/>
</dbReference>
<proteinExistence type="predicted"/>
<dbReference type="RefSeq" id="WP_010051427.1">
    <property type="nucleotide sequence ID" value="NC_019425.2"/>
</dbReference>
<protein>
    <submittedName>
        <fullName evidence="5">MarR family protein</fullName>
    </submittedName>
</protein>
<keyword evidence="3" id="KW-0804">Transcription</keyword>
<dbReference type="EMBL" id="HE999757">
    <property type="protein sequence ID" value="CCO12250.2"/>
    <property type="molecule type" value="Genomic_DNA"/>
</dbReference>
<dbReference type="GO" id="GO:0003677">
    <property type="term" value="F:DNA binding"/>
    <property type="evidence" value="ECO:0007669"/>
    <property type="project" value="UniProtKB-KW"/>
</dbReference>
<dbReference type="STRING" id="1234679.BN424_2828"/>
<gene>
    <name evidence="5" type="ORF">BN424_2828</name>
</gene>
<name>K8E621_CARML</name>
<reference evidence="6" key="1">
    <citation type="journal article" date="2013" name="Genome Announc.">
        <title>Complete Chromosome Sequence of Carnobacterium maltaromaticum LMA 28.</title>
        <authorList>
            <person name="Cailliez-Grimal C."/>
            <person name="Chaillou S."/>
            <person name="Anba-Mondoloni J."/>
            <person name="Loux V."/>
            <person name="Afzal M.I."/>
            <person name="Rahman A."/>
            <person name="Kergourlay G."/>
            <person name="Champomier-Verges M.C."/>
            <person name="Zagorec M."/>
            <person name="Dalgaard P."/>
            <person name="Leisner J.J."/>
            <person name="Prevost H."/>
            <person name="Revol-Junelles A.M."/>
            <person name="Borges F."/>
        </authorList>
    </citation>
    <scope>NUCLEOTIDE SEQUENCE</scope>
    <source>
        <strain evidence="6">LMA28</strain>
    </source>
</reference>
<evidence type="ECO:0000256" key="3">
    <source>
        <dbReference type="ARBA" id="ARBA00023163"/>
    </source>
</evidence>
<evidence type="ECO:0000256" key="2">
    <source>
        <dbReference type="ARBA" id="ARBA00023125"/>
    </source>
</evidence>
<dbReference type="PANTHER" id="PTHR42756:SF1">
    <property type="entry name" value="TRANSCRIPTIONAL REPRESSOR OF EMRAB OPERON"/>
    <property type="match status" value="1"/>
</dbReference>
<feature type="domain" description="HTH marR-type" evidence="4">
    <location>
        <begin position="8"/>
        <end position="137"/>
    </location>
</feature>
<evidence type="ECO:0000313" key="5">
    <source>
        <dbReference type="EMBL" id="CCO12250.2"/>
    </source>
</evidence>
<dbReference type="AlphaFoldDB" id="K8E621"/>
<keyword evidence="1" id="KW-0805">Transcription regulation</keyword>
<keyword evidence="6" id="KW-1185">Reference proteome</keyword>
<dbReference type="SUPFAM" id="SSF46785">
    <property type="entry name" value="Winged helix' DNA-binding domain"/>
    <property type="match status" value="1"/>
</dbReference>
<dbReference type="PROSITE" id="PS50995">
    <property type="entry name" value="HTH_MARR_2"/>
    <property type="match status" value="1"/>
</dbReference>
<dbReference type="PRINTS" id="PR00598">
    <property type="entry name" value="HTHMARR"/>
</dbReference>
<dbReference type="Pfam" id="PF01047">
    <property type="entry name" value="MarR"/>
    <property type="match status" value="1"/>
</dbReference>
<dbReference type="HOGENOM" id="CLU_083287_18_0_9"/>
<dbReference type="InterPro" id="IPR036390">
    <property type="entry name" value="WH_DNA-bd_sf"/>
</dbReference>
<dbReference type="Gene3D" id="1.10.10.10">
    <property type="entry name" value="Winged helix-like DNA-binding domain superfamily/Winged helix DNA-binding domain"/>
    <property type="match status" value="1"/>
</dbReference>
<evidence type="ECO:0000256" key="1">
    <source>
        <dbReference type="ARBA" id="ARBA00023015"/>
    </source>
</evidence>
<dbReference type="InterPro" id="IPR000835">
    <property type="entry name" value="HTH_MarR-typ"/>
</dbReference>
<dbReference type="InterPro" id="IPR011991">
    <property type="entry name" value="ArsR-like_HTH"/>
</dbReference>
<dbReference type="Proteomes" id="UP000000212">
    <property type="component" value="Chromosome"/>
</dbReference>
<accession>K8E621</accession>
<evidence type="ECO:0000259" key="4">
    <source>
        <dbReference type="PROSITE" id="PS50995"/>
    </source>
</evidence>
<keyword evidence="2" id="KW-0238">DNA-binding</keyword>
<dbReference type="InterPro" id="IPR036388">
    <property type="entry name" value="WH-like_DNA-bd_sf"/>
</dbReference>
<sequence length="143" mass="16838">MTIECGRYSRLFYKMNLLYKEMNGAFEEETGISYTKLEILYQISQTANMCQQDIQQKLGIDAASITRHLKKLEEEKLITRIKDQENKRFLRIALTQDGQNQLKKLIAEKNQYEEQIFANLSLEQIEVLEGTFHQISRNITNKN</sequence>
<dbReference type="eggNOG" id="COG1846">
    <property type="taxonomic scope" value="Bacteria"/>
</dbReference>
<dbReference type="SMART" id="SM00347">
    <property type="entry name" value="HTH_MARR"/>
    <property type="match status" value="1"/>
</dbReference>
<dbReference type="KEGG" id="cml:BN424_2828"/>
<evidence type="ECO:0000313" key="6">
    <source>
        <dbReference type="Proteomes" id="UP000000212"/>
    </source>
</evidence>
<organism evidence="5 6">
    <name type="scientific">Carnobacterium maltaromaticum LMA28</name>
    <dbReference type="NCBI Taxonomy" id="1234679"/>
    <lineage>
        <taxon>Bacteria</taxon>
        <taxon>Bacillati</taxon>
        <taxon>Bacillota</taxon>
        <taxon>Bacilli</taxon>
        <taxon>Lactobacillales</taxon>
        <taxon>Carnobacteriaceae</taxon>
        <taxon>Carnobacterium</taxon>
    </lineage>
</organism>
<dbReference type="GO" id="GO:0003700">
    <property type="term" value="F:DNA-binding transcription factor activity"/>
    <property type="evidence" value="ECO:0007669"/>
    <property type="project" value="InterPro"/>
</dbReference>
<dbReference type="PANTHER" id="PTHR42756">
    <property type="entry name" value="TRANSCRIPTIONAL REGULATOR, MARR"/>
    <property type="match status" value="1"/>
</dbReference>